<evidence type="ECO:0000313" key="3">
    <source>
        <dbReference type="EMBL" id="ERK01490.1"/>
    </source>
</evidence>
<feature type="transmembrane region" description="Helical" evidence="2">
    <location>
        <begin position="32"/>
        <end position="54"/>
    </location>
</feature>
<protein>
    <submittedName>
        <fullName evidence="3">Uncharacterized protein</fullName>
    </submittedName>
</protein>
<proteinExistence type="predicted"/>
<feature type="transmembrane region" description="Helical" evidence="2">
    <location>
        <begin position="6"/>
        <end position="25"/>
    </location>
</feature>
<keyword evidence="2" id="KW-0812">Transmembrane</keyword>
<evidence type="ECO:0000256" key="1">
    <source>
        <dbReference type="SAM" id="MobiDB-lite"/>
    </source>
</evidence>
<gene>
    <name evidence="3" type="ORF">HMPREF0860_1386</name>
</gene>
<evidence type="ECO:0000313" key="4">
    <source>
        <dbReference type="Proteomes" id="UP000016646"/>
    </source>
</evidence>
<keyword evidence="4" id="KW-1185">Reference proteome</keyword>
<dbReference type="Proteomes" id="UP000016646">
    <property type="component" value="Unassembled WGS sequence"/>
</dbReference>
<organism evidence="3 4">
    <name type="scientific">Treponema socranskii subsp. socranskii VPI DR56BR1116 = ATCC 35536</name>
    <dbReference type="NCBI Taxonomy" id="1125725"/>
    <lineage>
        <taxon>Bacteria</taxon>
        <taxon>Pseudomonadati</taxon>
        <taxon>Spirochaetota</taxon>
        <taxon>Spirochaetia</taxon>
        <taxon>Spirochaetales</taxon>
        <taxon>Treponemataceae</taxon>
        <taxon>Treponema</taxon>
    </lineage>
</organism>
<sequence length="241" mass="25293">MRQVRFIAGFALGGFLISFFFGFFSHGGIGRMLLFAFIFAAVFAVVGFAVQFIGTTFLNIDGGTDGADVHGTTGNNVDIVVQDEELPTEDGSPEFYVGGNHQMLNKEDYSGEKGGRFAGASDGSEGIDTIHAANGAALADAQTGQSDDGFVPVGLHESARTISGKETGVNSDDGFSLKDDTLDDLPDLEDLAPSGEIIEDTAFSAASDTTKKSDKASKYSEKDTTLMAKAISTALAKDKET</sequence>
<evidence type="ECO:0000256" key="2">
    <source>
        <dbReference type="SAM" id="Phobius"/>
    </source>
</evidence>
<keyword evidence="2" id="KW-1133">Transmembrane helix</keyword>
<accession>A0ABP2YKS7</accession>
<keyword evidence="2" id="KW-0472">Membrane</keyword>
<name>A0ABP2YKS7_TRESO</name>
<dbReference type="EMBL" id="AVQI01000056">
    <property type="protein sequence ID" value="ERK01490.1"/>
    <property type="molecule type" value="Genomic_DNA"/>
</dbReference>
<feature type="region of interest" description="Disordered" evidence="1">
    <location>
        <begin position="195"/>
        <end position="220"/>
    </location>
</feature>
<reference evidence="3 4" key="1">
    <citation type="submission" date="2013-08" db="EMBL/GenBank/DDBJ databases">
        <authorList>
            <person name="Durkin A.S."/>
            <person name="Haft D.R."/>
            <person name="McCorrison J."/>
            <person name="Torralba M."/>
            <person name="Gillis M."/>
            <person name="Haft D.H."/>
            <person name="Methe B."/>
            <person name="Sutton G."/>
            <person name="Nelson K.E."/>
        </authorList>
    </citation>
    <scope>NUCLEOTIDE SEQUENCE [LARGE SCALE GENOMIC DNA]</scope>
    <source>
        <strain evidence="3 4">ATCC 35536</strain>
    </source>
</reference>
<comment type="caution">
    <text evidence="3">The sequence shown here is derived from an EMBL/GenBank/DDBJ whole genome shotgun (WGS) entry which is preliminary data.</text>
</comment>
<dbReference type="RefSeq" id="WP_021495638.1">
    <property type="nucleotide sequence ID" value="NZ_AUZJ01000050.1"/>
</dbReference>
<feature type="compositionally biased region" description="Basic and acidic residues" evidence="1">
    <location>
        <begin position="209"/>
        <end position="220"/>
    </location>
</feature>